<protein>
    <submittedName>
        <fullName evidence="1">Uncharacterized protein</fullName>
    </submittedName>
</protein>
<dbReference type="AlphaFoldDB" id="A0A0E9TL25"/>
<organism evidence="1">
    <name type="scientific">Anguilla anguilla</name>
    <name type="common">European freshwater eel</name>
    <name type="synonym">Muraena anguilla</name>
    <dbReference type="NCBI Taxonomy" id="7936"/>
    <lineage>
        <taxon>Eukaryota</taxon>
        <taxon>Metazoa</taxon>
        <taxon>Chordata</taxon>
        <taxon>Craniata</taxon>
        <taxon>Vertebrata</taxon>
        <taxon>Euteleostomi</taxon>
        <taxon>Actinopterygii</taxon>
        <taxon>Neopterygii</taxon>
        <taxon>Teleostei</taxon>
        <taxon>Anguilliformes</taxon>
        <taxon>Anguillidae</taxon>
        <taxon>Anguilla</taxon>
    </lineage>
</organism>
<accession>A0A0E9TL25</accession>
<reference evidence="1" key="1">
    <citation type="submission" date="2014-11" db="EMBL/GenBank/DDBJ databases">
        <authorList>
            <person name="Amaro Gonzalez C."/>
        </authorList>
    </citation>
    <scope>NUCLEOTIDE SEQUENCE</scope>
</reference>
<name>A0A0E9TL25_ANGAN</name>
<sequence>MFSFYAYMVWLRSDLHILEFLIYF</sequence>
<evidence type="ECO:0000313" key="1">
    <source>
        <dbReference type="EMBL" id="JAH54281.1"/>
    </source>
</evidence>
<reference evidence="1" key="2">
    <citation type="journal article" date="2015" name="Fish Shellfish Immunol.">
        <title>Early steps in the European eel (Anguilla anguilla)-Vibrio vulnificus interaction in the gills: Role of the RtxA13 toxin.</title>
        <authorList>
            <person name="Callol A."/>
            <person name="Pajuelo D."/>
            <person name="Ebbesson L."/>
            <person name="Teles M."/>
            <person name="MacKenzie S."/>
            <person name="Amaro C."/>
        </authorList>
    </citation>
    <scope>NUCLEOTIDE SEQUENCE</scope>
</reference>
<proteinExistence type="predicted"/>
<dbReference type="EMBL" id="GBXM01054296">
    <property type="protein sequence ID" value="JAH54281.1"/>
    <property type="molecule type" value="Transcribed_RNA"/>
</dbReference>